<evidence type="ECO:0000259" key="17">
    <source>
        <dbReference type="PROSITE" id="PS51387"/>
    </source>
</evidence>
<keyword evidence="12 16" id="KW-0560">Oxidoreductase</keyword>
<evidence type="ECO:0000256" key="6">
    <source>
        <dbReference type="ARBA" id="ARBA00022618"/>
    </source>
</evidence>
<evidence type="ECO:0000256" key="12">
    <source>
        <dbReference type="ARBA" id="ARBA00023002"/>
    </source>
</evidence>
<keyword evidence="5 16" id="KW-0963">Cytoplasm</keyword>
<evidence type="ECO:0000256" key="4">
    <source>
        <dbReference type="ARBA" id="ARBA00004752"/>
    </source>
</evidence>
<feature type="active site" evidence="16">
    <location>
        <position position="179"/>
    </location>
</feature>
<organism evidence="18 19">
    <name type="scientific">Bacillus cereus</name>
    <dbReference type="NCBI Taxonomy" id="1396"/>
    <lineage>
        <taxon>Bacteria</taxon>
        <taxon>Bacillati</taxon>
        <taxon>Bacillota</taxon>
        <taxon>Bacilli</taxon>
        <taxon>Bacillales</taxon>
        <taxon>Bacillaceae</taxon>
        <taxon>Bacillus</taxon>
        <taxon>Bacillus cereus group</taxon>
    </lineage>
</organism>
<comment type="caution">
    <text evidence="18">The sequence shown here is derived from an EMBL/GenBank/DDBJ whole genome shotgun (WGS) entry which is preliminary data.</text>
</comment>
<dbReference type="PANTHER" id="PTHR21071:SF4">
    <property type="entry name" value="UDP-N-ACETYLENOLPYRUVOYLGLUCOSAMINE REDUCTASE"/>
    <property type="match status" value="1"/>
</dbReference>
<evidence type="ECO:0000256" key="10">
    <source>
        <dbReference type="ARBA" id="ARBA00022960"/>
    </source>
</evidence>
<evidence type="ECO:0000256" key="8">
    <source>
        <dbReference type="ARBA" id="ARBA00022827"/>
    </source>
</evidence>
<evidence type="ECO:0000256" key="3">
    <source>
        <dbReference type="ARBA" id="ARBA00004496"/>
    </source>
</evidence>
<dbReference type="PANTHER" id="PTHR21071">
    <property type="entry name" value="UDP-N-ACETYLENOLPYRUVOYLGLUCOSAMINE REDUCTASE"/>
    <property type="match status" value="1"/>
</dbReference>
<gene>
    <name evidence="16" type="primary">murB</name>
    <name evidence="18" type="ORF">B4088_0476</name>
</gene>
<feature type="domain" description="FAD-binding PCMH-type" evidence="17">
    <location>
        <begin position="30"/>
        <end position="210"/>
    </location>
</feature>
<dbReference type="PATRIC" id="fig|1396.535.peg.4228"/>
<feature type="active site" evidence="16">
    <location>
        <position position="299"/>
    </location>
</feature>
<evidence type="ECO:0000313" key="18">
    <source>
        <dbReference type="EMBL" id="KZD72015.1"/>
    </source>
</evidence>
<dbReference type="InterPro" id="IPR036318">
    <property type="entry name" value="FAD-bd_PCMH-like_sf"/>
</dbReference>
<keyword evidence="6 16" id="KW-0132">Cell division</keyword>
<dbReference type="InterPro" id="IPR016166">
    <property type="entry name" value="FAD-bd_PCMH"/>
</dbReference>
<keyword evidence="11 16" id="KW-0573">Peptidoglycan synthesis</keyword>
<comment type="subcellular location">
    <subcellularLocation>
        <location evidence="3 16">Cytoplasm</location>
    </subcellularLocation>
</comment>
<dbReference type="Pfam" id="PF01565">
    <property type="entry name" value="FAD_binding_4"/>
    <property type="match status" value="1"/>
</dbReference>
<dbReference type="GO" id="GO:0008762">
    <property type="term" value="F:UDP-N-acetylmuramate dehydrogenase activity"/>
    <property type="evidence" value="ECO:0007669"/>
    <property type="project" value="UniProtKB-UniRule"/>
</dbReference>
<accession>A0A161SZT4</accession>
<comment type="catalytic activity">
    <reaction evidence="15 16">
        <text>UDP-N-acetyl-alpha-D-muramate + NADP(+) = UDP-N-acetyl-3-O-(1-carboxyvinyl)-alpha-D-glucosamine + NADPH + H(+)</text>
        <dbReference type="Rhea" id="RHEA:12248"/>
        <dbReference type="ChEBI" id="CHEBI:15378"/>
        <dbReference type="ChEBI" id="CHEBI:57783"/>
        <dbReference type="ChEBI" id="CHEBI:58349"/>
        <dbReference type="ChEBI" id="CHEBI:68483"/>
        <dbReference type="ChEBI" id="CHEBI:70757"/>
        <dbReference type="EC" id="1.3.1.98"/>
    </reaction>
</comment>
<keyword evidence="7 16" id="KW-0285">Flavoprotein</keyword>
<dbReference type="UniPathway" id="UPA00219"/>
<dbReference type="SUPFAM" id="SSF56176">
    <property type="entry name" value="FAD-binding/transporter-associated domain-like"/>
    <property type="match status" value="1"/>
</dbReference>
<protein>
    <recommendedName>
        <fullName evidence="16">UDP-N-acetylenolpyruvoylglucosamine reductase</fullName>
        <ecNumber evidence="16">1.3.1.98</ecNumber>
    </recommendedName>
    <alternativeName>
        <fullName evidence="16">UDP-N-acetylmuramate dehydrogenase</fullName>
    </alternativeName>
</protein>
<comment type="pathway">
    <text evidence="4 16">Cell wall biogenesis; peptidoglycan biosynthesis.</text>
</comment>
<dbReference type="InterPro" id="IPR006094">
    <property type="entry name" value="Oxid_FAD_bind_N"/>
</dbReference>
<dbReference type="GO" id="GO:0008360">
    <property type="term" value="P:regulation of cell shape"/>
    <property type="evidence" value="ECO:0007669"/>
    <property type="project" value="UniProtKB-KW"/>
</dbReference>
<dbReference type="InterPro" id="IPR011601">
    <property type="entry name" value="MurB_C"/>
</dbReference>
<comment type="cofactor">
    <cofactor evidence="1 16">
        <name>FAD</name>
        <dbReference type="ChEBI" id="CHEBI:57692"/>
    </cofactor>
</comment>
<evidence type="ECO:0000256" key="16">
    <source>
        <dbReference type="HAMAP-Rule" id="MF_00037"/>
    </source>
</evidence>
<dbReference type="GO" id="GO:0071555">
    <property type="term" value="P:cell wall organization"/>
    <property type="evidence" value="ECO:0007669"/>
    <property type="project" value="UniProtKB-KW"/>
</dbReference>
<evidence type="ECO:0000256" key="7">
    <source>
        <dbReference type="ARBA" id="ARBA00022630"/>
    </source>
</evidence>
<comment type="function">
    <text evidence="2 16">Cell wall formation.</text>
</comment>
<evidence type="ECO:0000256" key="13">
    <source>
        <dbReference type="ARBA" id="ARBA00023306"/>
    </source>
</evidence>
<evidence type="ECO:0000256" key="1">
    <source>
        <dbReference type="ARBA" id="ARBA00001974"/>
    </source>
</evidence>
<comment type="similarity">
    <text evidence="16">Belongs to the MurB family.</text>
</comment>
<dbReference type="Gene3D" id="3.30.465.10">
    <property type="match status" value="1"/>
</dbReference>
<proteinExistence type="inferred from homology"/>
<evidence type="ECO:0000256" key="11">
    <source>
        <dbReference type="ARBA" id="ARBA00022984"/>
    </source>
</evidence>
<dbReference type="GO" id="GO:0009252">
    <property type="term" value="P:peptidoglycan biosynthetic process"/>
    <property type="evidence" value="ECO:0007669"/>
    <property type="project" value="UniProtKB-UniRule"/>
</dbReference>
<keyword evidence="13 16" id="KW-0131">Cell cycle</keyword>
<dbReference type="GO" id="GO:0051301">
    <property type="term" value="P:cell division"/>
    <property type="evidence" value="ECO:0007669"/>
    <property type="project" value="UniProtKB-KW"/>
</dbReference>
<keyword evidence="14 16" id="KW-0961">Cell wall biogenesis/degradation</keyword>
<evidence type="ECO:0000256" key="2">
    <source>
        <dbReference type="ARBA" id="ARBA00003921"/>
    </source>
</evidence>
<dbReference type="InterPro" id="IPR016169">
    <property type="entry name" value="FAD-bd_PCMH_sub2"/>
</dbReference>
<dbReference type="EMBL" id="LJKE01000015">
    <property type="protein sequence ID" value="KZD72015.1"/>
    <property type="molecule type" value="Genomic_DNA"/>
</dbReference>
<dbReference type="Proteomes" id="UP000076482">
    <property type="component" value="Unassembled WGS sequence"/>
</dbReference>
<name>A0A161SZT4_BACCE</name>
<dbReference type="EC" id="1.3.1.98" evidence="16"/>
<dbReference type="HAMAP" id="MF_00037">
    <property type="entry name" value="MurB"/>
    <property type="match status" value="1"/>
</dbReference>
<dbReference type="InterPro" id="IPR003170">
    <property type="entry name" value="MurB"/>
</dbReference>
<dbReference type="InterPro" id="IPR036635">
    <property type="entry name" value="MurB_C_sf"/>
</dbReference>
<dbReference type="SUPFAM" id="SSF56194">
    <property type="entry name" value="Uridine diphospho-N-Acetylenolpyruvylglucosamine reductase, MurB, C-terminal domain"/>
    <property type="match status" value="1"/>
</dbReference>
<keyword evidence="9 16" id="KW-0521">NADP</keyword>
<dbReference type="InterPro" id="IPR016167">
    <property type="entry name" value="FAD-bd_PCMH_sub1"/>
</dbReference>
<dbReference type="RefSeq" id="WP_063259702.1">
    <property type="nucleotide sequence ID" value="NZ_LJKE01000015.1"/>
</dbReference>
<dbReference type="Gene3D" id="3.90.78.10">
    <property type="entry name" value="UDP-N-acetylenolpyruvoylglucosamine reductase, C-terminal domain"/>
    <property type="match status" value="1"/>
</dbReference>
<evidence type="ECO:0000256" key="14">
    <source>
        <dbReference type="ARBA" id="ARBA00023316"/>
    </source>
</evidence>
<dbReference type="PROSITE" id="PS51387">
    <property type="entry name" value="FAD_PCMH"/>
    <property type="match status" value="1"/>
</dbReference>
<evidence type="ECO:0000256" key="9">
    <source>
        <dbReference type="ARBA" id="ARBA00022857"/>
    </source>
</evidence>
<dbReference type="Pfam" id="PF02873">
    <property type="entry name" value="MurB_C"/>
    <property type="match status" value="1"/>
</dbReference>
<dbReference type="Gene3D" id="3.30.43.10">
    <property type="entry name" value="Uridine Diphospho-n-acetylenolpyruvylglucosamine Reductase, domain 2"/>
    <property type="match status" value="1"/>
</dbReference>
<sequence>MIVKLDELQEKGLISWRKDEKLSLHTTWKIGGCADYYVEVSGIEGLREIIKEAGEKNIPYFILGNGSNLLVRDGGIEGLVICLVGELATWGIEKENDSEVYIRIGAGYSLVRFAMEMAKRGYSGLEFAGGIPGTIGGAVAMNAGAHGKETKDVIEEVVVLTESGEIITLKHEELDFSYRFSAIKPKKFTILNVLYKFKVSTKETIMNQTKSYREYRLRTQPLREPSCGSVFKNPLPDHSGNLVEKMGLRGTRIGGAEISKVHGNFIINTGGATARDVLALIRVIEKSVLNEYGIQLEREVKVIGREKE</sequence>
<dbReference type="GO" id="GO:0071949">
    <property type="term" value="F:FAD binding"/>
    <property type="evidence" value="ECO:0007669"/>
    <property type="project" value="InterPro"/>
</dbReference>
<dbReference type="NCBIfam" id="NF010480">
    <property type="entry name" value="PRK13905.1"/>
    <property type="match status" value="1"/>
</dbReference>
<keyword evidence="8 16" id="KW-0274">FAD</keyword>
<evidence type="ECO:0000256" key="15">
    <source>
        <dbReference type="ARBA" id="ARBA00048914"/>
    </source>
</evidence>
<reference evidence="18 19" key="1">
    <citation type="submission" date="2015-09" db="EMBL/GenBank/DDBJ databases">
        <title>Bacillus cereus food isolates.</title>
        <authorList>
            <person name="Boekhorst J."/>
        </authorList>
    </citation>
    <scope>NUCLEOTIDE SEQUENCE [LARGE SCALE GENOMIC DNA]</scope>
    <source>
        <strain evidence="18 19">B4088</strain>
    </source>
</reference>
<feature type="active site" description="Proton donor" evidence="16">
    <location>
        <position position="229"/>
    </location>
</feature>
<keyword evidence="10 16" id="KW-0133">Cell shape</keyword>
<evidence type="ECO:0000313" key="19">
    <source>
        <dbReference type="Proteomes" id="UP000076482"/>
    </source>
</evidence>
<dbReference type="NCBIfam" id="TIGR00179">
    <property type="entry name" value="murB"/>
    <property type="match status" value="1"/>
</dbReference>
<evidence type="ECO:0000256" key="5">
    <source>
        <dbReference type="ARBA" id="ARBA00022490"/>
    </source>
</evidence>
<dbReference type="AlphaFoldDB" id="A0A161SZT4"/>
<dbReference type="GO" id="GO:0005829">
    <property type="term" value="C:cytosol"/>
    <property type="evidence" value="ECO:0007669"/>
    <property type="project" value="TreeGrafter"/>
</dbReference>